<dbReference type="Proteomes" id="UP000233524">
    <property type="component" value="Unassembled WGS sequence"/>
</dbReference>
<evidence type="ECO:0000313" key="4">
    <source>
        <dbReference type="Proteomes" id="UP000233524"/>
    </source>
</evidence>
<dbReference type="AlphaFoldDB" id="A0A2N3N0W2"/>
<dbReference type="PANTHER" id="PTHR24148">
    <property type="entry name" value="ANKYRIN REPEAT DOMAIN-CONTAINING PROTEIN 39 HOMOLOG-RELATED"/>
    <property type="match status" value="1"/>
</dbReference>
<keyword evidence="4" id="KW-1185">Reference proteome</keyword>
<dbReference type="OrthoDB" id="265717at2759"/>
<dbReference type="InterPro" id="IPR010730">
    <property type="entry name" value="HET"/>
</dbReference>
<sequence length="717" mass="80083">MRTVPLTVDHLILDPKDNRPKIEATINFDDYLTIKPDEERFKVVEPEPRLRDRLAEKLKGRGRDAEANGRKPRDGDIISGPGIEGFAPDMLSVIIGEMRVGEGVEMHGDGMFASDDVKARGRQVRPVIVPPQGEPAYRDRFDWGKKHGPMSGNYVALSYCWGDPSNMPEILIDGQSVKVTRNLEAGLRRFREMKIFQEGLWIWIDAICINQGDENEVISQLELMGNIYRQAGNVVIWLGEIETPDREELAWSAISLLHDISRHYRTEFESAMDRHHNPDVINAFRKRAKLQLQAARKLWIRGQGQQIPDPNRPDQIAGIHDFFSRHYWRRLWVIQELAATHPGAPVVYGRFVTQWRFVRDATYLLKDIEDKIREMVPAALERCGIVAPSDYSFAHVASIADLARLSFLERRISAEYVRQVGEEQPLENIGSRFGLRMALNLAAGAGCTVPRDRVYGLLGISALPHLGITPTAGKTTEEVFKEFARACYKKDWPLTILSFLDGSGGGGKYKLPSWCPNFDRDPDAALHPLEGKWHANWSRIHHTPAQRSLVWGDVEFADDDPNELYFAAYVVDTIEGLGAVSPLDAPYHDFGHDFEAGVFQPAIAELNTAAGAADEVIYNTLVGGTKLGGDSAPESFRSLLTAFTGLAPVAAQKGDKVIVMHSHTVPLILRASSESGWNVRGHLVGEAYVSGLMNGEALEKQRAAQDDSAELYRCHVT</sequence>
<accession>A0A2N3N0W2</accession>
<protein>
    <recommendedName>
        <fullName evidence="2">Heterokaryon incompatibility domain-containing protein</fullName>
    </recommendedName>
</protein>
<feature type="domain" description="Heterokaryon incompatibility" evidence="2">
    <location>
        <begin position="154"/>
        <end position="336"/>
    </location>
</feature>
<evidence type="ECO:0000256" key="1">
    <source>
        <dbReference type="SAM" id="MobiDB-lite"/>
    </source>
</evidence>
<dbReference type="InParanoid" id="A0A2N3N0W2"/>
<feature type="compositionally biased region" description="Basic and acidic residues" evidence="1">
    <location>
        <begin position="55"/>
        <end position="76"/>
    </location>
</feature>
<reference evidence="3 4" key="1">
    <citation type="journal article" date="2017" name="G3 (Bethesda)">
        <title>First Draft Genome Sequence of the Pathogenic Fungus Lomentospora prolificans (Formerly Scedosporium prolificans).</title>
        <authorList>
            <person name="Luo R."/>
            <person name="Zimin A."/>
            <person name="Workman R."/>
            <person name="Fan Y."/>
            <person name="Pertea G."/>
            <person name="Grossman N."/>
            <person name="Wear M.P."/>
            <person name="Jia B."/>
            <person name="Miller H."/>
            <person name="Casadevall A."/>
            <person name="Timp W."/>
            <person name="Zhang S.X."/>
            <person name="Salzberg S.L."/>
        </authorList>
    </citation>
    <scope>NUCLEOTIDE SEQUENCE [LARGE SCALE GENOMIC DNA]</scope>
    <source>
        <strain evidence="3 4">JHH-5317</strain>
    </source>
</reference>
<dbReference type="Pfam" id="PF06985">
    <property type="entry name" value="HET"/>
    <property type="match status" value="1"/>
</dbReference>
<dbReference type="VEuPathDB" id="FungiDB:jhhlp_007902"/>
<dbReference type="InterPro" id="IPR052895">
    <property type="entry name" value="HetReg/Transcr_Mod"/>
</dbReference>
<evidence type="ECO:0000259" key="2">
    <source>
        <dbReference type="Pfam" id="PF06985"/>
    </source>
</evidence>
<dbReference type="PANTHER" id="PTHR24148:SF64">
    <property type="entry name" value="HETEROKARYON INCOMPATIBILITY DOMAIN-CONTAINING PROTEIN"/>
    <property type="match status" value="1"/>
</dbReference>
<organism evidence="3 4">
    <name type="scientific">Lomentospora prolificans</name>
    <dbReference type="NCBI Taxonomy" id="41688"/>
    <lineage>
        <taxon>Eukaryota</taxon>
        <taxon>Fungi</taxon>
        <taxon>Dikarya</taxon>
        <taxon>Ascomycota</taxon>
        <taxon>Pezizomycotina</taxon>
        <taxon>Sordariomycetes</taxon>
        <taxon>Hypocreomycetidae</taxon>
        <taxon>Microascales</taxon>
        <taxon>Microascaceae</taxon>
        <taxon>Lomentospora</taxon>
    </lineage>
</organism>
<feature type="region of interest" description="Disordered" evidence="1">
    <location>
        <begin position="55"/>
        <end position="81"/>
    </location>
</feature>
<proteinExistence type="predicted"/>
<gene>
    <name evidence="3" type="ORF">jhhlp_007902</name>
</gene>
<comment type="caution">
    <text evidence="3">The sequence shown here is derived from an EMBL/GenBank/DDBJ whole genome shotgun (WGS) entry which is preliminary data.</text>
</comment>
<dbReference type="Pfam" id="PF26639">
    <property type="entry name" value="Het-6_barrel"/>
    <property type="match status" value="1"/>
</dbReference>
<dbReference type="EMBL" id="NLAX01001139">
    <property type="protein sequence ID" value="PKS06068.1"/>
    <property type="molecule type" value="Genomic_DNA"/>
</dbReference>
<evidence type="ECO:0000313" key="3">
    <source>
        <dbReference type="EMBL" id="PKS06068.1"/>
    </source>
</evidence>
<name>A0A2N3N0W2_9PEZI</name>